<name>A0AAW4JM43_9ACTN</name>
<reference evidence="7" key="2">
    <citation type="submission" date="2021-03" db="EMBL/GenBank/DDBJ databases">
        <title>X isolated from Micromonospora tulbaghiae.</title>
        <authorList>
            <person name="Stennett H.L."/>
        </authorList>
    </citation>
    <scope>NUCLEOTIDE SEQUENCE</scope>
    <source>
        <strain evidence="7">28M1-20</strain>
    </source>
</reference>
<organism evidence="7 10">
    <name type="scientific">Micromonospora tulbaghiae</name>
    <dbReference type="NCBI Taxonomy" id="479978"/>
    <lineage>
        <taxon>Bacteria</taxon>
        <taxon>Bacillati</taxon>
        <taxon>Actinomycetota</taxon>
        <taxon>Actinomycetes</taxon>
        <taxon>Micromonosporales</taxon>
        <taxon>Micromonosporaceae</taxon>
        <taxon>Micromonospora</taxon>
    </lineage>
</organism>
<dbReference type="RefSeq" id="WP_091418007.1">
    <property type="nucleotide sequence ID" value="NZ_FMCQ01000002.1"/>
</dbReference>
<dbReference type="GO" id="GO:0046873">
    <property type="term" value="F:metal ion transmembrane transporter activity"/>
    <property type="evidence" value="ECO:0007669"/>
    <property type="project" value="InterPro"/>
</dbReference>
<evidence type="ECO:0000313" key="7">
    <source>
        <dbReference type="EMBL" id="MBO4139874.1"/>
    </source>
</evidence>
<feature type="transmembrane region" description="Helical" evidence="6">
    <location>
        <begin position="108"/>
        <end position="132"/>
    </location>
</feature>
<comment type="caution">
    <text evidence="7">The sequence shown here is derived from an EMBL/GenBank/DDBJ whole genome shotgun (WGS) entry which is preliminary data.</text>
</comment>
<keyword evidence="9" id="KW-1185">Reference proteome</keyword>
<evidence type="ECO:0000256" key="1">
    <source>
        <dbReference type="ARBA" id="ARBA00004141"/>
    </source>
</evidence>
<evidence type="ECO:0000313" key="9">
    <source>
        <dbReference type="Proteomes" id="UP000199405"/>
    </source>
</evidence>
<dbReference type="Pfam" id="PF01169">
    <property type="entry name" value="GDT1"/>
    <property type="match status" value="2"/>
</dbReference>
<dbReference type="EMBL" id="JAGFVQ010000008">
    <property type="protein sequence ID" value="MBO4139874.1"/>
    <property type="molecule type" value="Genomic_DNA"/>
</dbReference>
<evidence type="ECO:0000256" key="3">
    <source>
        <dbReference type="ARBA" id="ARBA00022692"/>
    </source>
</evidence>
<sequence length="195" mass="20721">MEGFLVALVVSFGVIFVAELGDKSQLMALTFATRFKPVPVLIGITIATAVVHLASVAIGYGLNAALPTDWISLVAGLAFLGFGAWTLRGDKLTEEEKRKAERGGRSAVIAVGVAFFLAELGDKTMLATITLATKYGWFGTWLGSTLGMVAADALAILVGRMLGRHLPERTIRYGAAVLFAICGLWLIFEAVSELT</sequence>
<keyword evidence="3 6" id="KW-0812">Transmembrane</keyword>
<evidence type="ECO:0000313" key="10">
    <source>
        <dbReference type="Proteomes" id="UP000669887"/>
    </source>
</evidence>
<dbReference type="AlphaFoldDB" id="A0AAW4JM43"/>
<evidence type="ECO:0000256" key="2">
    <source>
        <dbReference type="ARBA" id="ARBA00009190"/>
    </source>
</evidence>
<comment type="subcellular location">
    <subcellularLocation>
        <location evidence="1 6">Membrane</location>
        <topology evidence="1 6">Multi-pass membrane protein</topology>
    </subcellularLocation>
</comment>
<evidence type="ECO:0000256" key="5">
    <source>
        <dbReference type="ARBA" id="ARBA00023136"/>
    </source>
</evidence>
<dbReference type="PANTHER" id="PTHR12608">
    <property type="entry name" value="TRANSMEMBRANE PROTEIN HTP-1 RELATED"/>
    <property type="match status" value="1"/>
</dbReference>
<dbReference type="Proteomes" id="UP000669887">
    <property type="component" value="Unassembled WGS sequence"/>
</dbReference>
<evidence type="ECO:0000313" key="8">
    <source>
        <dbReference type="EMBL" id="SCE77708.1"/>
    </source>
</evidence>
<feature type="transmembrane region" description="Helical" evidence="6">
    <location>
        <begin position="138"/>
        <end position="158"/>
    </location>
</feature>
<dbReference type="EMBL" id="FMCQ01000002">
    <property type="protein sequence ID" value="SCE77708.1"/>
    <property type="molecule type" value="Genomic_DNA"/>
</dbReference>
<dbReference type="InterPro" id="IPR001727">
    <property type="entry name" value="GDT1-like"/>
</dbReference>
<evidence type="ECO:0000256" key="6">
    <source>
        <dbReference type="RuleBase" id="RU365102"/>
    </source>
</evidence>
<proteinExistence type="inferred from homology"/>
<feature type="transmembrane region" description="Helical" evidence="6">
    <location>
        <begin position="70"/>
        <end position="87"/>
    </location>
</feature>
<reference evidence="8 9" key="1">
    <citation type="submission" date="2016-06" db="EMBL/GenBank/DDBJ databases">
        <authorList>
            <person name="Varghese N."/>
            <person name="Submissions Spin"/>
        </authorList>
    </citation>
    <scope>NUCLEOTIDE SEQUENCE [LARGE SCALE GENOMIC DNA]</scope>
    <source>
        <strain evidence="8 9">DSM 45142</strain>
    </source>
</reference>
<accession>A0AAW4JM43</accession>
<protein>
    <recommendedName>
        <fullName evidence="6">GDT1 family protein</fullName>
    </recommendedName>
</protein>
<dbReference type="PANTHER" id="PTHR12608:SF1">
    <property type="entry name" value="TRANSMEMBRANE PROTEIN 165"/>
    <property type="match status" value="1"/>
</dbReference>
<feature type="transmembrane region" description="Helical" evidence="6">
    <location>
        <begin position="170"/>
        <end position="188"/>
    </location>
</feature>
<feature type="transmembrane region" description="Helical" evidence="6">
    <location>
        <begin position="6"/>
        <end position="26"/>
    </location>
</feature>
<dbReference type="GeneID" id="93469396"/>
<comment type="similarity">
    <text evidence="2 6">Belongs to the GDT1 family.</text>
</comment>
<evidence type="ECO:0000256" key="4">
    <source>
        <dbReference type="ARBA" id="ARBA00022989"/>
    </source>
</evidence>
<feature type="transmembrane region" description="Helical" evidence="6">
    <location>
        <begin position="38"/>
        <end position="58"/>
    </location>
</feature>
<gene>
    <name evidence="8" type="ORF">GA0070562_2614</name>
    <name evidence="7" type="ORF">J5U46_06905</name>
</gene>
<dbReference type="GO" id="GO:0016020">
    <property type="term" value="C:membrane"/>
    <property type="evidence" value="ECO:0007669"/>
    <property type="project" value="UniProtKB-SubCell"/>
</dbReference>
<keyword evidence="5 6" id="KW-0472">Membrane</keyword>
<dbReference type="Proteomes" id="UP000199405">
    <property type="component" value="Unassembled WGS sequence"/>
</dbReference>
<keyword evidence="4 6" id="KW-1133">Transmembrane helix</keyword>